<evidence type="ECO:0000313" key="3">
    <source>
        <dbReference type="Proteomes" id="UP000626109"/>
    </source>
</evidence>
<accession>A0A813IIR5</accession>
<evidence type="ECO:0008006" key="4">
    <source>
        <dbReference type="Google" id="ProtNLM"/>
    </source>
</evidence>
<feature type="region of interest" description="Disordered" evidence="1">
    <location>
        <begin position="1"/>
        <end position="20"/>
    </location>
</feature>
<dbReference type="EMBL" id="CAJNNW010009515">
    <property type="protein sequence ID" value="CAE8651015.1"/>
    <property type="molecule type" value="Genomic_DNA"/>
</dbReference>
<sequence length="143" mass="15731">AIPPRHPQGPEQPCSLPRGEIRSRSQRLLLQSLTQDQRKLREAEQMLRRTVAGLQAALGQEHPRCMHALSNLACCLADQNRLAEAEELHRQAVEGCRCSLGDEHPDTRTVTESLASFLSACGRPAEAALTVCLGAPSSPYRQR</sequence>
<dbReference type="InterPro" id="IPR011990">
    <property type="entry name" value="TPR-like_helical_dom_sf"/>
</dbReference>
<dbReference type="AlphaFoldDB" id="A0A813IIR5"/>
<dbReference type="InterPro" id="IPR053137">
    <property type="entry name" value="NLR-like"/>
</dbReference>
<dbReference type="PANTHER" id="PTHR46082">
    <property type="entry name" value="ATP/GTP-BINDING PROTEIN-RELATED"/>
    <property type="match status" value="1"/>
</dbReference>
<dbReference type="Gene3D" id="1.25.40.10">
    <property type="entry name" value="Tetratricopeptide repeat domain"/>
    <property type="match status" value="1"/>
</dbReference>
<dbReference type="SUPFAM" id="SSF48452">
    <property type="entry name" value="TPR-like"/>
    <property type="match status" value="1"/>
</dbReference>
<comment type="caution">
    <text evidence="2">The sequence shown here is derived from an EMBL/GenBank/DDBJ whole genome shotgun (WGS) entry which is preliminary data.</text>
</comment>
<dbReference type="Pfam" id="PF13374">
    <property type="entry name" value="TPR_10"/>
    <property type="match status" value="2"/>
</dbReference>
<dbReference type="PANTHER" id="PTHR46082:SF6">
    <property type="entry name" value="AAA+ ATPASE DOMAIN-CONTAINING PROTEIN-RELATED"/>
    <property type="match status" value="1"/>
</dbReference>
<dbReference type="Proteomes" id="UP000626109">
    <property type="component" value="Unassembled WGS sequence"/>
</dbReference>
<reference evidence="2" key="1">
    <citation type="submission" date="2021-02" db="EMBL/GenBank/DDBJ databases">
        <authorList>
            <person name="Dougan E. K."/>
            <person name="Rhodes N."/>
            <person name="Thang M."/>
            <person name="Chan C."/>
        </authorList>
    </citation>
    <scope>NUCLEOTIDE SEQUENCE</scope>
</reference>
<organism evidence="2 3">
    <name type="scientific">Polarella glacialis</name>
    <name type="common">Dinoflagellate</name>
    <dbReference type="NCBI Taxonomy" id="89957"/>
    <lineage>
        <taxon>Eukaryota</taxon>
        <taxon>Sar</taxon>
        <taxon>Alveolata</taxon>
        <taxon>Dinophyceae</taxon>
        <taxon>Suessiales</taxon>
        <taxon>Suessiaceae</taxon>
        <taxon>Polarella</taxon>
    </lineage>
</organism>
<name>A0A813IIR5_POLGL</name>
<protein>
    <recommendedName>
        <fullName evidence="4">Kinesin light chain</fullName>
    </recommendedName>
</protein>
<proteinExistence type="predicted"/>
<feature type="non-terminal residue" evidence="2">
    <location>
        <position position="1"/>
    </location>
</feature>
<evidence type="ECO:0000313" key="2">
    <source>
        <dbReference type="EMBL" id="CAE8651015.1"/>
    </source>
</evidence>
<evidence type="ECO:0000256" key="1">
    <source>
        <dbReference type="SAM" id="MobiDB-lite"/>
    </source>
</evidence>
<gene>
    <name evidence="2" type="ORF">PGLA2088_LOCUS8771</name>
</gene>